<dbReference type="Proteomes" id="UP000799291">
    <property type="component" value="Unassembled WGS sequence"/>
</dbReference>
<feature type="region of interest" description="Disordered" evidence="1">
    <location>
        <begin position="243"/>
        <end position="292"/>
    </location>
</feature>
<protein>
    <submittedName>
        <fullName evidence="2">Uncharacterized protein</fullName>
    </submittedName>
</protein>
<feature type="compositionally biased region" description="Polar residues" evidence="1">
    <location>
        <begin position="243"/>
        <end position="274"/>
    </location>
</feature>
<dbReference type="AlphaFoldDB" id="A0A6G1IVL7"/>
<dbReference type="EMBL" id="MU005588">
    <property type="protein sequence ID" value="KAF2682296.1"/>
    <property type="molecule type" value="Genomic_DNA"/>
</dbReference>
<evidence type="ECO:0000313" key="2">
    <source>
        <dbReference type="EMBL" id="KAF2682296.1"/>
    </source>
</evidence>
<organism evidence="2 3">
    <name type="scientific">Lentithecium fluviatile CBS 122367</name>
    <dbReference type="NCBI Taxonomy" id="1168545"/>
    <lineage>
        <taxon>Eukaryota</taxon>
        <taxon>Fungi</taxon>
        <taxon>Dikarya</taxon>
        <taxon>Ascomycota</taxon>
        <taxon>Pezizomycotina</taxon>
        <taxon>Dothideomycetes</taxon>
        <taxon>Pleosporomycetidae</taxon>
        <taxon>Pleosporales</taxon>
        <taxon>Massarineae</taxon>
        <taxon>Lentitheciaceae</taxon>
        <taxon>Lentithecium</taxon>
    </lineage>
</organism>
<feature type="compositionally biased region" description="Basic and acidic residues" evidence="1">
    <location>
        <begin position="182"/>
        <end position="211"/>
    </location>
</feature>
<gene>
    <name evidence="2" type="ORF">K458DRAFT_420191</name>
</gene>
<feature type="compositionally biased region" description="Basic residues" evidence="1">
    <location>
        <begin position="171"/>
        <end position="181"/>
    </location>
</feature>
<feature type="compositionally biased region" description="Polar residues" evidence="1">
    <location>
        <begin position="217"/>
        <end position="229"/>
    </location>
</feature>
<evidence type="ECO:0000313" key="3">
    <source>
        <dbReference type="Proteomes" id="UP000799291"/>
    </source>
</evidence>
<sequence>MASSPSICNTSPPRPTAKPCLTCIVCSGDLTFGNIRAHLDDCPRTRSIDICPMCPIDFSTQAEDFNVVTHLHDCLLNIHQTSSILITVTPPAEAENPSPRVTKYPCRAHLYVPHLKKCGFFPQDYKWTPAHMQDARTRDLNRSGAMRRKQKEEARPIKDELDKKVAELNQKMRRAQKNRKKREQDKLKKKKEEEKKEEEKKEVEVEEEKRCTAIPNAAQNGTGEPPLSHTTSLSYAEIVRGATESQNNTQGAAPTTIISPVSSKPTPAPNNAASKSRKKDKGTVPTPRRPSLTTLVFTCADELAAEPDLDALSDTSSPSSISTPATTPPSTPTRCASPINSLSPCVLAEPYQSVAHVTRSSHIRRPATEMCGDVCAERLGIIFMCAY</sequence>
<proteinExistence type="predicted"/>
<accession>A0A6G1IVL7</accession>
<keyword evidence="3" id="KW-1185">Reference proteome</keyword>
<feature type="compositionally biased region" description="Low complexity" evidence="1">
    <location>
        <begin position="312"/>
        <end position="325"/>
    </location>
</feature>
<feature type="compositionally biased region" description="Basic and acidic residues" evidence="1">
    <location>
        <begin position="150"/>
        <end position="166"/>
    </location>
</feature>
<evidence type="ECO:0000256" key="1">
    <source>
        <dbReference type="SAM" id="MobiDB-lite"/>
    </source>
</evidence>
<name>A0A6G1IVL7_9PLEO</name>
<feature type="region of interest" description="Disordered" evidence="1">
    <location>
        <begin position="137"/>
        <end position="229"/>
    </location>
</feature>
<feature type="region of interest" description="Disordered" evidence="1">
    <location>
        <begin position="310"/>
        <end position="335"/>
    </location>
</feature>
<reference evidence="2" key="1">
    <citation type="journal article" date="2020" name="Stud. Mycol.">
        <title>101 Dothideomycetes genomes: a test case for predicting lifestyles and emergence of pathogens.</title>
        <authorList>
            <person name="Haridas S."/>
            <person name="Albert R."/>
            <person name="Binder M."/>
            <person name="Bloem J."/>
            <person name="Labutti K."/>
            <person name="Salamov A."/>
            <person name="Andreopoulos B."/>
            <person name="Baker S."/>
            <person name="Barry K."/>
            <person name="Bills G."/>
            <person name="Bluhm B."/>
            <person name="Cannon C."/>
            <person name="Castanera R."/>
            <person name="Culley D."/>
            <person name="Daum C."/>
            <person name="Ezra D."/>
            <person name="Gonzalez J."/>
            <person name="Henrissat B."/>
            <person name="Kuo A."/>
            <person name="Liang C."/>
            <person name="Lipzen A."/>
            <person name="Lutzoni F."/>
            <person name="Magnuson J."/>
            <person name="Mondo S."/>
            <person name="Nolan M."/>
            <person name="Ohm R."/>
            <person name="Pangilinan J."/>
            <person name="Park H.-J."/>
            <person name="Ramirez L."/>
            <person name="Alfaro M."/>
            <person name="Sun H."/>
            <person name="Tritt A."/>
            <person name="Yoshinaga Y."/>
            <person name="Zwiers L.-H."/>
            <person name="Turgeon B."/>
            <person name="Goodwin S."/>
            <person name="Spatafora J."/>
            <person name="Crous P."/>
            <person name="Grigoriev I."/>
        </authorList>
    </citation>
    <scope>NUCLEOTIDE SEQUENCE</scope>
    <source>
        <strain evidence="2">CBS 122367</strain>
    </source>
</reference>